<name>A0A545ARH0_9ACTN</name>
<dbReference type="Gene3D" id="3.20.20.140">
    <property type="entry name" value="Metal-dependent hydrolases"/>
    <property type="match status" value="1"/>
</dbReference>
<dbReference type="PANTHER" id="PTHR11647">
    <property type="entry name" value="HYDRANTOINASE/DIHYDROPYRIMIDINASE FAMILY MEMBER"/>
    <property type="match status" value="1"/>
</dbReference>
<dbReference type="InterPro" id="IPR013108">
    <property type="entry name" value="Amidohydro_3"/>
</dbReference>
<dbReference type="EMBL" id="VIRS01000010">
    <property type="protein sequence ID" value="TQS43902.1"/>
    <property type="molecule type" value="Genomic_DNA"/>
</dbReference>
<accession>A0A545ARH0</accession>
<evidence type="ECO:0000256" key="1">
    <source>
        <dbReference type="SAM" id="MobiDB-lite"/>
    </source>
</evidence>
<keyword evidence="4" id="KW-1185">Reference proteome</keyword>
<gene>
    <name evidence="3" type="ORF">FL583_15665</name>
</gene>
<dbReference type="InterPro" id="IPR011059">
    <property type="entry name" value="Metal-dep_hydrolase_composite"/>
</dbReference>
<sequence length="596" mass="62942">MSGRPSRPPDLRPDDPIHPGAPELLSRNEPDRARAVGRRGRRSADPEPDLRSAGAAGRAGHPHRAPPRGEHLGDPARRPRRRGRRGPARRRAPQPPRRRSGGLVLSADLVLRGGRVIDPETGLDAPRDVGIRGDRIVAVTQDPLDGRRVVDVAGLVVAPGFVDLHSHGQALAECRLQALDGVTTALELEAGAAPVAHAYRRSAEEGRPINYGFSASWAAARMHVVGGGPLSGWPLEQISARLGADAWRAPATPAQTDRLLAVLEHELADGALGIGLLIGYAPATDPAEYVRVAELAARAGAPTFTHARPLAEQDPGVAVDGADEITRVAAETGAHMHYCHINSTSARHLDRVQALVEKVRAEGARVTTEAYPYGAGMTAIGADYFAPDRLHVLGATGTPSDVVYVRTGETVASVERLAELRAADPGGLAFIKTFDEDGAPDRLAGLVGLPGAVVASDAVPLVCEPGHVFDPASWPLPDFVRTHPRGAGTFARTLRIARETGALSLPDAIARCSLEPARIVERAAPALRRKGRVQVGCDADLVVFDPSAVTDNATYADTVRPSSGFAWVLVNGVPVVADGELVQSARPGRAIRRDAR</sequence>
<dbReference type="InParanoid" id="A0A545ARH0"/>
<reference evidence="3 4" key="1">
    <citation type="submission" date="2019-07" db="EMBL/GenBank/DDBJ databases">
        <title>Cryptosporangium phraense sp. nov., isolated from plant litter.</title>
        <authorList>
            <person name="Suriyachadkun C."/>
        </authorList>
    </citation>
    <scope>NUCLEOTIDE SEQUENCE [LARGE SCALE GENOMIC DNA]</scope>
    <source>
        <strain evidence="3 4">A-T 5661</strain>
    </source>
</reference>
<dbReference type="GO" id="GO:0005829">
    <property type="term" value="C:cytosol"/>
    <property type="evidence" value="ECO:0007669"/>
    <property type="project" value="TreeGrafter"/>
</dbReference>
<dbReference type="NCBIfam" id="NF006560">
    <property type="entry name" value="PRK09061.1"/>
    <property type="match status" value="1"/>
</dbReference>
<dbReference type="SUPFAM" id="SSF51338">
    <property type="entry name" value="Composite domain of metallo-dependent hydrolases"/>
    <property type="match status" value="1"/>
</dbReference>
<feature type="domain" description="Amidohydrolase 3" evidence="2">
    <location>
        <begin position="243"/>
        <end position="575"/>
    </location>
</feature>
<dbReference type="SUPFAM" id="SSF51556">
    <property type="entry name" value="Metallo-dependent hydrolases"/>
    <property type="match status" value="1"/>
</dbReference>
<protein>
    <submittedName>
        <fullName evidence="3">Amidohydrolase family protein</fullName>
    </submittedName>
</protein>
<feature type="compositionally biased region" description="Basic residues" evidence="1">
    <location>
        <begin position="78"/>
        <end position="100"/>
    </location>
</feature>
<dbReference type="AlphaFoldDB" id="A0A545ARH0"/>
<dbReference type="Proteomes" id="UP000317982">
    <property type="component" value="Unassembled WGS sequence"/>
</dbReference>
<dbReference type="Gene3D" id="2.30.40.10">
    <property type="entry name" value="Urease, subunit C, domain 1"/>
    <property type="match status" value="1"/>
</dbReference>
<dbReference type="OrthoDB" id="9766983at2"/>
<keyword evidence="3" id="KW-0378">Hydrolase</keyword>
<feature type="domain" description="Amidohydrolase 3" evidence="2">
    <location>
        <begin position="148"/>
        <end position="222"/>
    </location>
</feature>
<feature type="region of interest" description="Disordered" evidence="1">
    <location>
        <begin position="1"/>
        <end position="105"/>
    </location>
</feature>
<organism evidence="3 4">
    <name type="scientific">Cryptosporangium phraense</name>
    <dbReference type="NCBI Taxonomy" id="2593070"/>
    <lineage>
        <taxon>Bacteria</taxon>
        <taxon>Bacillati</taxon>
        <taxon>Actinomycetota</taxon>
        <taxon>Actinomycetes</taxon>
        <taxon>Cryptosporangiales</taxon>
        <taxon>Cryptosporangiaceae</taxon>
        <taxon>Cryptosporangium</taxon>
    </lineage>
</organism>
<evidence type="ECO:0000259" key="2">
    <source>
        <dbReference type="Pfam" id="PF07969"/>
    </source>
</evidence>
<evidence type="ECO:0000313" key="3">
    <source>
        <dbReference type="EMBL" id="TQS43902.1"/>
    </source>
</evidence>
<proteinExistence type="predicted"/>
<feature type="compositionally biased region" description="Basic and acidic residues" evidence="1">
    <location>
        <begin position="67"/>
        <end position="77"/>
    </location>
</feature>
<dbReference type="InterPro" id="IPR032466">
    <property type="entry name" value="Metal_Hydrolase"/>
</dbReference>
<comment type="caution">
    <text evidence="3">The sequence shown here is derived from an EMBL/GenBank/DDBJ whole genome shotgun (WGS) entry which is preliminary data.</text>
</comment>
<evidence type="ECO:0000313" key="4">
    <source>
        <dbReference type="Proteomes" id="UP000317982"/>
    </source>
</evidence>
<feature type="compositionally biased region" description="Basic and acidic residues" evidence="1">
    <location>
        <begin position="7"/>
        <end position="17"/>
    </location>
</feature>
<dbReference type="Pfam" id="PF07969">
    <property type="entry name" value="Amidohydro_3"/>
    <property type="match status" value="2"/>
</dbReference>
<dbReference type="GO" id="GO:0016812">
    <property type="term" value="F:hydrolase activity, acting on carbon-nitrogen (but not peptide) bonds, in cyclic amides"/>
    <property type="evidence" value="ECO:0007669"/>
    <property type="project" value="TreeGrafter"/>
</dbReference>
<dbReference type="PANTHER" id="PTHR11647:SF1">
    <property type="entry name" value="COLLAPSIN RESPONSE MEDIATOR PROTEIN"/>
    <property type="match status" value="1"/>
</dbReference>
<dbReference type="InterPro" id="IPR050378">
    <property type="entry name" value="Metallo-dep_Hydrolases_sf"/>
</dbReference>